<dbReference type="RefSeq" id="WP_310274206.1">
    <property type="nucleotide sequence ID" value="NZ_JAVDXW010000001.1"/>
</dbReference>
<protein>
    <submittedName>
        <fullName evidence="2">Uncharacterized protein</fullName>
    </submittedName>
</protein>
<dbReference type="Proteomes" id="UP001180845">
    <property type="component" value="Unassembled WGS sequence"/>
</dbReference>
<dbReference type="EMBL" id="JAVDXW010000001">
    <property type="protein sequence ID" value="MDR7302571.1"/>
    <property type="molecule type" value="Genomic_DNA"/>
</dbReference>
<evidence type="ECO:0000313" key="3">
    <source>
        <dbReference type="Proteomes" id="UP001180845"/>
    </source>
</evidence>
<keyword evidence="3" id="KW-1185">Reference proteome</keyword>
<feature type="region of interest" description="Disordered" evidence="1">
    <location>
        <begin position="1"/>
        <end position="74"/>
    </location>
</feature>
<name>A0AAE3ZCV1_9ACTN</name>
<evidence type="ECO:0000256" key="1">
    <source>
        <dbReference type="SAM" id="MobiDB-lite"/>
    </source>
</evidence>
<reference evidence="2" key="1">
    <citation type="submission" date="2023-07" db="EMBL/GenBank/DDBJ databases">
        <title>Sequencing the genomes of 1000 actinobacteria strains.</title>
        <authorList>
            <person name="Klenk H.-P."/>
        </authorList>
    </citation>
    <scope>NUCLEOTIDE SEQUENCE</scope>
    <source>
        <strain evidence="2">DSM 45977</strain>
    </source>
</reference>
<feature type="compositionally biased region" description="Basic and acidic residues" evidence="1">
    <location>
        <begin position="1"/>
        <end position="10"/>
    </location>
</feature>
<evidence type="ECO:0000313" key="2">
    <source>
        <dbReference type="EMBL" id="MDR7302571.1"/>
    </source>
</evidence>
<proteinExistence type="predicted"/>
<dbReference type="AlphaFoldDB" id="A0AAE3ZCV1"/>
<organism evidence="2 3">
    <name type="scientific">Haloactinomyces albus</name>
    <dbReference type="NCBI Taxonomy" id="1352928"/>
    <lineage>
        <taxon>Bacteria</taxon>
        <taxon>Bacillati</taxon>
        <taxon>Actinomycetota</taxon>
        <taxon>Actinomycetes</taxon>
        <taxon>Actinopolysporales</taxon>
        <taxon>Actinopolysporaceae</taxon>
        <taxon>Haloactinomyces</taxon>
    </lineage>
</organism>
<accession>A0AAE3ZCV1</accession>
<comment type="caution">
    <text evidence="2">The sequence shown here is derived from an EMBL/GenBank/DDBJ whole genome shotgun (WGS) entry which is preliminary data.</text>
</comment>
<gene>
    <name evidence="2" type="ORF">JOF55_002752</name>
</gene>
<sequence>MNSDPTERGRSRARTRSRNVSVAELIGRHPGPVRSLLPGSEPGRHEQQHEQQPGTHGRGTVPHPDPPSPPRTLRTAGALLGVLLLCGGMTLTSLILQRSPASSPAVPGARAEPVTGAQALRPDLLHRARPFTVARPPARESGQLRLEDLLGPPPPKAESDVGLGQANPLAGSTRSAILLITNFHRLLGTDPDRAMALVSPELITTQRAEIVRAWQALKSVRTQRIHSRQDGAVVATLTAEHPDGRHIMLRHVFTVDEGTHPYIVDIELLAARHT</sequence>